<dbReference type="Proteomes" id="UP000186666">
    <property type="component" value="Unassembled WGS sequence"/>
</dbReference>
<name>A0ABY1JQ18_9BACL</name>
<protein>
    <recommendedName>
        <fullName evidence="4">DUF4179 domain-containing protein</fullName>
    </recommendedName>
</protein>
<evidence type="ECO:0000313" key="2">
    <source>
        <dbReference type="EMBL" id="SIQ55738.1"/>
    </source>
</evidence>
<sequence length="497" mass="55823">MIEREERILHQDADEVNKRVETLQEMKIYNAMRGGIMRGKKREKKHIYSLGIGAVVTVAAAVLITFSFFKEVPVTALAQDAVRSSITKNWSDSEIFRSSSVQDKSFVSALERNLIKPVYQSVEIGGLKVEVMGAVTDGRKVFVLHSVQNNTDQTVVPADFSLDYGDFKAPSIGGSLDITSEDNQIRPGQIKYFVYSNNSLSPSVSYPKDVKFNMALTETSDKALASSGSRNSKYRTDLDVPFELDPDMFKDKTHTLKVERILTIDGQKINVHQVLYTPLSTYVDLEYDKDNEKQIFELINPVLIATKGGKSEKLYYPNLITSFNSEVYTDTSKATLVYKNFDYSQPDSITLKTLGISAVDKDQMKIVVDLNQKQIISAPGSDLELVEPEPENYAEEGEILLRQKIENETAQMSITYPWFSNTFTDAQGQVHNNVRVNKTTSGGNFGGQSSKDNTVVNELRYRFGENAKDYPQPLTITIARYANPIMDTQSLELYSKD</sequence>
<keyword evidence="1" id="KW-1133">Transmembrane helix</keyword>
<evidence type="ECO:0000256" key="1">
    <source>
        <dbReference type="SAM" id="Phobius"/>
    </source>
</evidence>
<reference evidence="2 3" key="1">
    <citation type="submission" date="2017-01" db="EMBL/GenBank/DDBJ databases">
        <authorList>
            <person name="Varghese N."/>
            <person name="Submissions S."/>
        </authorList>
    </citation>
    <scope>NUCLEOTIDE SEQUENCE [LARGE SCALE GENOMIC DNA]</scope>
    <source>
        <strain evidence="2 3">ATCC 23464</strain>
    </source>
</reference>
<evidence type="ECO:0008006" key="4">
    <source>
        <dbReference type="Google" id="ProtNLM"/>
    </source>
</evidence>
<gene>
    <name evidence="2" type="ORF">SAMN05421578_102554</name>
</gene>
<feature type="transmembrane region" description="Helical" evidence="1">
    <location>
        <begin position="47"/>
        <end position="69"/>
    </location>
</feature>
<comment type="caution">
    <text evidence="2">The sequence shown here is derived from an EMBL/GenBank/DDBJ whole genome shotgun (WGS) entry which is preliminary data.</text>
</comment>
<dbReference type="EMBL" id="FTNK01000002">
    <property type="protein sequence ID" value="SIQ55738.1"/>
    <property type="molecule type" value="Genomic_DNA"/>
</dbReference>
<dbReference type="RefSeq" id="WP_068581773.1">
    <property type="nucleotide sequence ID" value="NZ_FTNK01000002.1"/>
</dbReference>
<keyword evidence="1" id="KW-0472">Membrane</keyword>
<keyword evidence="3" id="KW-1185">Reference proteome</keyword>
<accession>A0ABY1JQ18</accession>
<evidence type="ECO:0000313" key="3">
    <source>
        <dbReference type="Proteomes" id="UP000186666"/>
    </source>
</evidence>
<organism evidence="2 3">
    <name type="scientific">Paenibacillus macquariensis</name>
    <dbReference type="NCBI Taxonomy" id="948756"/>
    <lineage>
        <taxon>Bacteria</taxon>
        <taxon>Bacillati</taxon>
        <taxon>Bacillota</taxon>
        <taxon>Bacilli</taxon>
        <taxon>Bacillales</taxon>
        <taxon>Paenibacillaceae</taxon>
        <taxon>Paenibacillus</taxon>
    </lineage>
</organism>
<proteinExistence type="predicted"/>
<keyword evidence="1" id="KW-0812">Transmembrane</keyword>